<protein>
    <submittedName>
        <fullName evidence="3">Uncharacterized protein</fullName>
    </submittedName>
</protein>
<dbReference type="Proteomes" id="UP000232722">
    <property type="component" value="Unassembled WGS sequence"/>
</dbReference>
<reference evidence="3 4" key="1">
    <citation type="submission" date="2016-04" db="EMBL/GenBank/DDBJ databases">
        <title>Genome analyses suggest a sexual origin of heterokaryosis in a supposedly ancient asexual fungus.</title>
        <authorList>
            <person name="Ropars J."/>
            <person name="Sedzielewska K."/>
            <person name="Noel J."/>
            <person name="Charron P."/>
            <person name="Farinelli L."/>
            <person name="Marton T."/>
            <person name="Kruger M."/>
            <person name="Pelin A."/>
            <person name="Brachmann A."/>
            <person name="Corradi N."/>
        </authorList>
    </citation>
    <scope>NUCLEOTIDE SEQUENCE [LARGE SCALE GENOMIC DNA]</scope>
    <source>
        <strain evidence="3 4">A5</strain>
    </source>
</reference>
<evidence type="ECO:0000256" key="1">
    <source>
        <dbReference type="SAM" id="MobiDB-lite"/>
    </source>
</evidence>
<dbReference type="EMBL" id="LLXJ01002826">
    <property type="protein sequence ID" value="PKB98078.1"/>
    <property type="molecule type" value="Genomic_DNA"/>
</dbReference>
<feature type="compositionally biased region" description="Low complexity" evidence="1">
    <location>
        <begin position="92"/>
        <end position="114"/>
    </location>
</feature>
<dbReference type="AlphaFoldDB" id="A0A2N0NU36"/>
<organism evidence="3 4">
    <name type="scientific">Rhizophagus irregularis</name>
    <dbReference type="NCBI Taxonomy" id="588596"/>
    <lineage>
        <taxon>Eukaryota</taxon>
        <taxon>Fungi</taxon>
        <taxon>Fungi incertae sedis</taxon>
        <taxon>Mucoromycota</taxon>
        <taxon>Glomeromycotina</taxon>
        <taxon>Glomeromycetes</taxon>
        <taxon>Glomerales</taxon>
        <taxon>Glomeraceae</taxon>
        <taxon>Rhizophagus</taxon>
    </lineage>
</organism>
<proteinExistence type="predicted"/>
<evidence type="ECO:0000313" key="3">
    <source>
        <dbReference type="EMBL" id="PKB98078.1"/>
    </source>
</evidence>
<accession>A0A2N0NU36</accession>
<evidence type="ECO:0000256" key="2">
    <source>
        <dbReference type="SAM" id="Phobius"/>
    </source>
</evidence>
<comment type="caution">
    <text evidence="3">The sequence shown here is derived from an EMBL/GenBank/DDBJ whole genome shotgun (WGS) entry which is preliminary data.</text>
</comment>
<feature type="compositionally biased region" description="Polar residues" evidence="1">
    <location>
        <begin position="196"/>
        <end position="214"/>
    </location>
</feature>
<sequence length="308" mass="33819">MKLTLYATSVGVLVVPLLYVILVPHVKWMIALTNYIHALMLVLDVVVRIHANHVTNPIPIPDHDPTQDPAIILLHPDPTTAITMNNANSSGSTQPPNNSHPNSSTPTSPSSNPTYTLPQHIIDDLKAQIKKIANILNALDETVSWMQDTITTHEYRLSELESMMNYDNPGDSDLYPPRDDNENHSYGNNWDDEPIQDTNSRSNLPPYTPSSLMDTSPDASFSTLDPCSVLSSRHVPLPNSRPNIITPNVSASRLLLEISNVTSVQKNLSAQLGISPPNSAILNNNNHYNHSPSLSPLINFGQINVNGL</sequence>
<feature type="region of interest" description="Disordered" evidence="1">
    <location>
        <begin position="167"/>
        <end position="214"/>
    </location>
</feature>
<name>A0A2N0NU36_9GLOM</name>
<keyword evidence="2" id="KW-1133">Transmembrane helix</keyword>
<reference evidence="3 4" key="2">
    <citation type="submission" date="2017-09" db="EMBL/GenBank/DDBJ databases">
        <title>Extensive intraspecific genome diversity in a model arbuscular mycorrhizal fungus.</title>
        <authorList>
            <person name="Chen E.C."/>
            <person name="Morin E."/>
            <person name="Beaudet D."/>
            <person name="Noel J."/>
            <person name="Ndikumana S."/>
            <person name="Charron P."/>
            <person name="St-Onge C."/>
            <person name="Giorgi J."/>
            <person name="Grigoriev I.V."/>
            <person name="Roux C."/>
            <person name="Martin F.M."/>
            <person name="Corradi N."/>
        </authorList>
    </citation>
    <scope>NUCLEOTIDE SEQUENCE [LARGE SCALE GENOMIC DNA]</scope>
    <source>
        <strain evidence="3 4">A5</strain>
    </source>
</reference>
<keyword evidence="2" id="KW-0812">Transmembrane</keyword>
<gene>
    <name evidence="3" type="ORF">RhiirA5_506348</name>
</gene>
<keyword evidence="2" id="KW-0472">Membrane</keyword>
<feature type="transmembrane region" description="Helical" evidence="2">
    <location>
        <begin position="5"/>
        <end position="22"/>
    </location>
</feature>
<feature type="region of interest" description="Disordered" evidence="1">
    <location>
        <begin position="82"/>
        <end position="117"/>
    </location>
</feature>
<feature type="compositionally biased region" description="Polar residues" evidence="1">
    <location>
        <begin position="82"/>
        <end position="91"/>
    </location>
</feature>
<evidence type="ECO:0000313" key="4">
    <source>
        <dbReference type="Proteomes" id="UP000232722"/>
    </source>
</evidence>
<dbReference type="VEuPathDB" id="FungiDB:RhiirA1_486042"/>